<comment type="caution">
    <text evidence="2">The sequence shown here is derived from an EMBL/GenBank/DDBJ whole genome shotgun (WGS) entry which is preliminary data.</text>
</comment>
<evidence type="ECO:0000259" key="1">
    <source>
        <dbReference type="Pfam" id="PF04994"/>
    </source>
</evidence>
<evidence type="ECO:0000313" key="3">
    <source>
        <dbReference type="Proteomes" id="UP000216339"/>
    </source>
</evidence>
<dbReference type="EMBL" id="MQWD01000001">
    <property type="protein sequence ID" value="PAP78733.1"/>
    <property type="molecule type" value="Genomic_DNA"/>
</dbReference>
<dbReference type="InterPro" id="IPR047525">
    <property type="entry name" value="TfoX-like"/>
</dbReference>
<organism evidence="2 3">
    <name type="scientific">Rubrivirga marina</name>
    <dbReference type="NCBI Taxonomy" id="1196024"/>
    <lineage>
        <taxon>Bacteria</taxon>
        <taxon>Pseudomonadati</taxon>
        <taxon>Rhodothermota</taxon>
        <taxon>Rhodothermia</taxon>
        <taxon>Rhodothermales</taxon>
        <taxon>Rubricoccaceae</taxon>
        <taxon>Rubrivirga</taxon>
    </lineage>
</organism>
<gene>
    <name evidence="2" type="ORF">BSZ37_09900</name>
</gene>
<keyword evidence="3" id="KW-1185">Reference proteome</keyword>
<name>A0A271J5N3_9BACT</name>
<dbReference type="Pfam" id="PF04994">
    <property type="entry name" value="TfoX_C"/>
    <property type="match status" value="1"/>
</dbReference>
<sequence>MLAAVGIETADDLREVGAAMAYRMMRHRFGPGVNRLALWALAGALQDRHWTSFTDAEKAALDADASGDLDVGTA</sequence>
<dbReference type="PANTHER" id="PTHR36121">
    <property type="entry name" value="PROTEIN SXY"/>
    <property type="match status" value="1"/>
</dbReference>
<proteinExistence type="predicted"/>
<dbReference type="Proteomes" id="UP000216339">
    <property type="component" value="Unassembled WGS sequence"/>
</dbReference>
<evidence type="ECO:0000313" key="2">
    <source>
        <dbReference type="EMBL" id="PAP78733.1"/>
    </source>
</evidence>
<feature type="domain" description="TfoX C-terminal" evidence="1">
    <location>
        <begin position="1"/>
        <end position="63"/>
    </location>
</feature>
<reference evidence="2 3" key="1">
    <citation type="submission" date="2016-11" db="EMBL/GenBank/DDBJ databases">
        <title>Study of marine rhodopsin-containing bacteria.</title>
        <authorList>
            <person name="Yoshizawa S."/>
            <person name="Kumagai Y."/>
            <person name="Kogure K."/>
        </authorList>
    </citation>
    <scope>NUCLEOTIDE SEQUENCE [LARGE SCALE GENOMIC DNA]</scope>
    <source>
        <strain evidence="2 3">SAORIC-28</strain>
    </source>
</reference>
<protein>
    <recommendedName>
        <fullName evidence="1">TfoX C-terminal domain-containing protein</fullName>
    </recommendedName>
</protein>
<dbReference type="AlphaFoldDB" id="A0A271J5N3"/>
<dbReference type="Gene3D" id="1.10.150.20">
    <property type="entry name" value="5' to 3' exonuclease, C-terminal subdomain"/>
    <property type="match status" value="1"/>
</dbReference>
<dbReference type="InterPro" id="IPR007077">
    <property type="entry name" value="TfoX_C"/>
</dbReference>
<dbReference type="PANTHER" id="PTHR36121:SF1">
    <property type="entry name" value="PROTEIN SXY"/>
    <property type="match status" value="1"/>
</dbReference>
<dbReference type="OrthoDB" id="7861542at2"/>
<accession>A0A271J5N3</accession>